<evidence type="ECO:0000313" key="13">
    <source>
        <dbReference type="Proteomes" id="UP000177407"/>
    </source>
</evidence>
<comment type="pathway">
    <text evidence="9">One-carbon metabolism; tetrahydrofolate interconversion.</text>
</comment>
<comment type="subcellular location">
    <subcellularLocation>
        <location evidence="2 9">Cytoplasm</location>
    </subcellularLocation>
</comment>
<comment type="similarity">
    <text evidence="3 9">Belongs to the SHMT family.</text>
</comment>
<evidence type="ECO:0000259" key="11">
    <source>
        <dbReference type="Pfam" id="PF00464"/>
    </source>
</evidence>
<dbReference type="AlphaFoldDB" id="A0A1F5S1K4"/>
<sequence>MTYLKETDPEIANLIEKEINRQRNGLEMIPSENFVSLAVLEALGSVLTNKYSEGYSGKRYYGGCEFIDGVEDLAISRAKELFGAEHVNVQPLSGAPANIAVYFALLQPGDTVLGMDLSHGGHLTHGHPVTYMTKIFNFVRYKTNAEGNIDLNDLRKMAILHKPKIILVGYSAYSREIEYAKIKEIADEVGAVTMADIAHIAGLIAAGEMNNPVPIFDVVTTTTHKTLRGPRGGMIMCKKKFAKDIDKSVFPGFQGGPHENNIAAKAIAFKEAMEPAFREYAAQIKKNAKTLEQEFKKMDYKICFGGTDNHLLLIDLTNKNISGKEATIALDKAGITVNKNMVPDDPRSPMDPSGIRLGTPAITTRGMKENEMIIVASLINEAVMNWQNEDLLADIKNRVLKLTQNFPLYPELNIA</sequence>
<dbReference type="PIRSF" id="PIRSF000412">
    <property type="entry name" value="SHMT"/>
    <property type="match status" value="1"/>
</dbReference>
<keyword evidence="7 9" id="KW-0808">Transferase</keyword>
<evidence type="ECO:0000256" key="3">
    <source>
        <dbReference type="ARBA" id="ARBA00006376"/>
    </source>
</evidence>
<dbReference type="CDD" id="cd00378">
    <property type="entry name" value="SHMT"/>
    <property type="match status" value="1"/>
</dbReference>
<dbReference type="PROSITE" id="PS00096">
    <property type="entry name" value="SHMT"/>
    <property type="match status" value="1"/>
</dbReference>
<keyword evidence="6 9" id="KW-0554">One-carbon metabolism</keyword>
<dbReference type="GO" id="GO:0030170">
    <property type="term" value="F:pyridoxal phosphate binding"/>
    <property type="evidence" value="ECO:0007669"/>
    <property type="project" value="UniProtKB-UniRule"/>
</dbReference>
<dbReference type="HAMAP" id="MF_00051">
    <property type="entry name" value="SHMT"/>
    <property type="match status" value="1"/>
</dbReference>
<protein>
    <recommendedName>
        <fullName evidence="9">Serine hydroxymethyltransferase</fullName>
        <shortName evidence="9">SHMT</shortName>
        <shortName evidence="9">Serine methylase</shortName>
        <ecNumber evidence="9">2.1.2.1</ecNumber>
    </recommendedName>
</protein>
<dbReference type="PANTHER" id="PTHR11680">
    <property type="entry name" value="SERINE HYDROXYMETHYLTRANSFERASE"/>
    <property type="match status" value="1"/>
</dbReference>
<evidence type="ECO:0000256" key="9">
    <source>
        <dbReference type="HAMAP-Rule" id="MF_00051"/>
    </source>
</evidence>
<dbReference type="Pfam" id="PF00464">
    <property type="entry name" value="SHMT"/>
    <property type="match status" value="1"/>
</dbReference>
<feature type="domain" description="Serine hydroxymethyltransferase-like" evidence="11">
    <location>
        <begin position="4"/>
        <end position="379"/>
    </location>
</feature>
<dbReference type="InterPro" id="IPR001085">
    <property type="entry name" value="Ser_HO-MeTrfase"/>
</dbReference>
<evidence type="ECO:0000313" key="12">
    <source>
        <dbReference type="EMBL" id="OGF20549.1"/>
    </source>
</evidence>
<dbReference type="NCBIfam" id="NF000586">
    <property type="entry name" value="PRK00011.1"/>
    <property type="match status" value="1"/>
</dbReference>
<keyword evidence="12" id="KW-0489">Methyltransferase</keyword>
<comment type="caution">
    <text evidence="12">The sequence shown here is derived from an EMBL/GenBank/DDBJ whole genome shotgun (WGS) entry which is preliminary data.</text>
</comment>
<feature type="modified residue" description="N6-(pyridoxal phosphate)lysine" evidence="9 10">
    <location>
        <position position="225"/>
    </location>
</feature>
<feature type="binding site" evidence="9">
    <location>
        <position position="117"/>
    </location>
    <ligand>
        <name>(6S)-5,6,7,8-tetrahydrofolate</name>
        <dbReference type="ChEBI" id="CHEBI:57453"/>
    </ligand>
</feature>
<dbReference type="GO" id="GO:0005829">
    <property type="term" value="C:cytosol"/>
    <property type="evidence" value="ECO:0007669"/>
    <property type="project" value="TreeGrafter"/>
</dbReference>
<dbReference type="InterPro" id="IPR015421">
    <property type="entry name" value="PyrdxlP-dep_Trfase_major"/>
</dbReference>
<reference evidence="12 13" key="1">
    <citation type="journal article" date="2016" name="Nat. Commun.">
        <title>Thousands of microbial genomes shed light on interconnected biogeochemical processes in an aquifer system.</title>
        <authorList>
            <person name="Anantharaman K."/>
            <person name="Brown C.T."/>
            <person name="Hug L.A."/>
            <person name="Sharon I."/>
            <person name="Castelle C.J."/>
            <person name="Probst A.J."/>
            <person name="Thomas B.C."/>
            <person name="Singh A."/>
            <person name="Wilkins M.J."/>
            <person name="Karaoz U."/>
            <person name="Brodie E.L."/>
            <person name="Williams K.H."/>
            <person name="Hubbard S.S."/>
            <person name="Banfield J.F."/>
        </authorList>
    </citation>
    <scope>NUCLEOTIDE SEQUENCE [LARGE SCALE GENOMIC DNA]</scope>
</reference>
<comment type="caution">
    <text evidence="9">Lacks conserved residue(s) required for the propagation of feature annotation.</text>
</comment>
<keyword evidence="9" id="KW-0028">Amino-acid biosynthesis</keyword>
<dbReference type="GO" id="GO:0008168">
    <property type="term" value="F:methyltransferase activity"/>
    <property type="evidence" value="ECO:0007669"/>
    <property type="project" value="UniProtKB-KW"/>
</dbReference>
<keyword evidence="8 9" id="KW-0663">Pyridoxal phosphate</keyword>
<dbReference type="GO" id="GO:0035999">
    <property type="term" value="P:tetrahydrofolate interconversion"/>
    <property type="evidence" value="ECO:0007669"/>
    <property type="project" value="UniProtKB-UniRule"/>
</dbReference>
<dbReference type="InterPro" id="IPR049943">
    <property type="entry name" value="Ser_HO-MeTrfase-like"/>
</dbReference>
<evidence type="ECO:0000256" key="10">
    <source>
        <dbReference type="PIRSR" id="PIRSR000412-50"/>
    </source>
</evidence>
<evidence type="ECO:0000256" key="2">
    <source>
        <dbReference type="ARBA" id="ARBA00004496"/>
    </source>
</evidence>
<dbReference type="UniPathway" id="UPA00193"/>
<feature type="site" description="Plays an important role in substrate specificity" evidence="9">
    <location>
        <position position="224"/>
    </location>
</feature>
<evidence type="ECO:0000256" key="6">
    <source>
        <dbReference type="ARBA" id="ARBA00022563"/>
    </source>
</evidence>
<evidence type="ECO:0000256" key="8">
    <source>
        <dbReference type="ARBA" id="ARBA00022898"/>
    </source>
</evidence>
<dbReference type="FunFam" id="3.40.640.10:FF:000001">
    <property type="entry name" value="Serine hydroxymethyltransferase"/>
    <property type="match status" value="1"/>
</dbReference>
<comment type="function">
    <text evidence="9">Catalyzes the reversible interconversion of serine and glycine with tetrahydrofolate (THF) serving as the one-carbon carrier. This reaction serves as the major source of one-carbon groups required for the biosynthesis of purines, thymidylate, methionine, and other important biomolecules. Also exhibits THF-independent aldolase activity toward beta-hydroxyamino acids, producing glycine and aldehydes, via a retro-aldol mechanism.</text>
</comment>
<gene>
    <name evidence="9" type="primary">glyA</name>
    <name evidence="12" type="ORF">A2257_04305</name>
</gene>
<dbReference type="InterPro" id="IPR039429">
    <property type="entry name" value="SHMT-like_dom"/>
</dbReference>
<dbReference type="InterPro" id="IPR015424">
    <property type="entry name" value="PyrdxlP-dep_Trfase"/>
</dbReference>
<evidence type="ECO:0000256" key="5">
    <source>
        <dbReference type="ARBA" id="ARBA00022490"/>
    </source>
</evidence>
<evidence type="ECO:0000256" key="4">
    <source>
        <dbReference type="ARBA" id="ARBA00011738"/>
    </source>
</evidence>
<dbReference type="EMBL" id="MFGA01000023">
    <property type="protein sequence ID" value="OGF20549.1"/>
    <property type="molecule type" value="Genomic_DNA"/>
</dbReference>
<dbReference type="Gene3D" id="3.40.640.10">
    <property type="entry name" value="Type I PLP-dependent aspartate aminotransferase-like (Major domain)"/>
    <property type="match status" value="1"/>
</dbReference>
<comment type="cofactor">
    <cofactor evidence="1 9 10">
        <name>pyridoxal 5'-phosphate</name>
        <dbReference type="ChEBI" id="CHEBI:597326"/>
    </cofactor>
</comment>
<accession>A0A1F5S1K4</accession>
<dbReference type="InterPro" id="IPR019798">
    <property type="entry name" value="Ser_HO-MeTrfase_PLP_BS"/>
</dbReference>
<dbReference type="SUPFAM" id="SSF53383">
    <property type="entry name" value="PLP-dependent transferases"/>
    <property type="match status" value="1"/>
</dbReference>
<evidence type="ECO:0000256" key="7">
    <source>
        <dbReference type="ARBA" id="ARBA00022679"/>
    </source>
</evidence>
<dbReference type="UniPathway" id="UPA00288">
    <property type="reaction ID" value="UER01023"/>
</dbReference>
<dbReference type="InterPro" id="IPR015422">
    <property type="entry name" value="PyrdxlP-dep_Trfase_small"/>
</dbReference>
<dbReference type="Proteomes" id="UP000177407">
    <property type="component" value="Unassembled WGS sequence"/>
</dbReference>
<dbReference type="PANTHER" id="PTHR11680:SF35">
    <property type="entry name" value="SERINE HYDROXYMETHYLTRANSFERASE 1"/>
    <property type="match status" value="1"/>
</dbReference>
<dbReference type="GO" id="GO:0032259">
    <property type="term" value="P:methylation"/>
    <property type="evidence" value="ECO:0007669"/>
    <property type="project" value="UniProtKB-KW"/>
</dbReference>
<comment type="catalytic activity">
    <reaction evidence="9">
        <text>(6R)-5,10-methylene-5,6,7,8-tetrahydrofolate + glycine + H2O = (6S)-5,6,7,8-tetrahydrofolate + L-serine</text>
        <dbReference type="Rhea" id="RHEA:15481"/>
        <dbReference type="ChEBI" id="CHEBI:15377"/>
        <dbReference type="ChEBI" id="CHEBI:15636"/>
        <dbReference type="ChEBI" id="CHEBI:33384"/>
        <dbReference type="ChEBI" id="CHEBI:57305"/>
        <dbReference type="ChEBI" id="CHEBI:57453"/>
        <dbReference type="EC" id="2.1.2.1"/>
    </reaction>
</comment>
<keyword evidence="5 9" id="KW-0963">Cytoplasm</keyword>
<name>A0A1F5S1K4_9BACT</name>
<comment type="subunit">
    <text evidence="4 9">Homodimer.</text>
</comment>
<dbReference type="GO" id="GO:0019264">
    <property type="term" value="P:glycine biosynthetic process from serine"/>
    <property type="evidence" value="ECO:0007669"/>
    <property type="project" value="UniProtKB-UniRule"/>
</dbReference>
<evidence type="ECO:0000256" key="1">
    <source>
        <dbReference type="ARBA" id="ARBA00001933"/>
    </source>
</evidence>
<dbReference type="EC" id="2.1.2.1" evidence="9"/>
<comment type="pathway">
    <text evidence="9">Amino-acid biosynthesis; glycine biosynthesis; glycine from L-serine: step 1/1.</text>
</comment>
<dbReference type="Gene3D" id="3.90.1150.10">
    <property type="entry name" value="Aspartate Aminotransferase, domain 1"/>
    <property type="match status" value="1"/>
</dbReference>
<organism evidence="12 13">
    <name type="scientific">Candidatus Falkowbacteria bacterium RIFOXYA2_FULL_38_12</name>
    <dbReference type="NCBI Taxonomy" id="1797993"/>
    <lineage>
        <taxon>Bacteria</taxon>
        <taxon>Candidatus Falkowiibacteriota</taxon>
    </lineage>
</organism>
<proteinExistence type="inferred from homology"/>
<dbReference type="GO" id="GO:0004372">
    <property type="term" value="F:glycine hydroxymethyltransferase activity"/>
    <property type="evidence" value="ECO:0007669"/>
    <property type="project" value="UniProtKB-UniRule"/>
</dbReference>
<feature type="binding site" evidence="9">
    <location>
        <begin position="121"/>
        <end position="123"/>
    </location>
    <ligand>
        <name>(6S)-5,6,7,8-tetrahydrofolate</name>
        <dbReference type="ChEBI" id="CHEBI:57453"/>
    </ligand>
</feature>